<dbReference type="Pfam" id="PF00903">
    <property type="entry name" value="Glyoxalase"/>
    <property type="match status" value="1"/>
</dbReference>
<gene>
    <name evidence="2" type="ORF">BCF74_110103</name>
</gene>
<keyword evidence="3" id="KW-1185">Reference proteome</keyword>
<name>A0A2T0UN95_9MICO</name>
<evidence type="ECO:0000313" key="3">
    <source>
        <dbReference type="Proteomes" id="UP000237822"/>
    </source>
</evidence>
<dbReference type="SUPFAM" id="SSF54593">
    <property type="entry name" value="Glyoxalase/Bleomycin resistance protein/Dihydroxybiphenyl dioxygenase"/>
    <property type="match status" value="1"/>
</dbReference>
<dbReference type="Gene3D" id="3.10.180.10">
    <property type="entry name" value="2,3-Dihydroxybiphenyl 1,2-Dioxygenase, domain 1"/>
    <property type="match status" value="1"/>
</dbReference>
<organism evidence="2 3">
    <name type="scientific">Knoellia remsis</name>
    <dbReference type="NCBI Taxonomy" id="407159"/>
    <lineage>
        <taxon>Bacteria</taxon>
        <taxon>Bacillati</taxon>
        <taxon>Actinomycetota</taxon>
        <taxon>Actinomycetes</taxon>
        <taxon>Micrococcales</taxon>
        <taxon>Intrasporangiaceae</taxon>
        <taxon>Knoellia</taxon>
    </lineage>
</organism>
<sequence length="138" mass="15018">MNRSHWICSALEGVGCSGMSESLRVEFFPADLERSIAFYEALGFEVRGRSSDPVPYAAVRLGGVRIGLAQRPAVDPALRAVPIGTEVVIEVADVVACRDGVVAAGIELAGDLVEREWGLTDFRVTDPDGYYLRFTSRR</sequence>
<dbReference type="InterPro" id="IPR029068">
    <property type="entry name" value="Glyas_Bleomycin-R_OHBP_Dase"/>
</dbReference>
<feature type="domain" description="VOC" evidence="1">
    <location>
        <begin position="21"/>
        <end position="137"/>
    </location>
</feature>
<evidence type="ECO:0000259" key="1">
    <source>
        <dbReference type="PROSITE" id="PS51819"/>
    </source>
</evidence>
<protein>
    <submittedName>
        <fullName evidence="2">Putative glyoxalase superfamily protein PhnB</fullName>
    </submittedName>
</protein>
<dbReference type="InterPro" id="IPR037523">
    <property type="entry name" value="VOC_core"/>
</dbReference>
<accession>A0A2T0UN95</accession>
<dbReference type="EMBL" id="PVTI01000010">
    <property type="protein sequence ID" value="PRY59366.1"/>
    <property type="molecule type" value="Genomic_DNA"/>
</dbReference>
<evidence type="ECO:0000313" key="2">
    <source>
        <dbReference type="EMBL" id="PRY59366.1"/>
    </source>
</evidence>
<reference evidence="2 3" key="1">
    <citation type="submission" date="2018-03" db="EMBL/GenBank/DDBJ databases">
        <title>Genomic Encyclopedia of Archaeal and Bacterial Type Strains, Phase II (KMG-II): from individual species to whole genera.</title>
        <authorList>
            <person name="Goeker M."/>
        </authorList>
    </citation>
    <scope>NUCLEOTIDE SEQUENCE [LARGE SCALE GENOMIC DNA]</scope>
    <source>
        <strain evidence="2 3">ATCC BAA-1496</strain>
    </source>
</reference>
<dbReference type="PROSITE" id="PS51819">
    <property type="entry name" value="VOC"/>
    <property type="match status" value="1"/>
</dbReference>
<dbReference type="Proteomes" id="UP000237822">
    <property type="component" value="Unassembled WGS sequence"/>
</dbReference>
<dbReference type="AlphaFoldDB" id="A0A2T0UN95"/>
<dbReference type="OrthoDB" id="3827654at2"/>
<dbReference type="InterPro" id="IPR004360">
    <property type="entry name" value="Glyas_Fos-R_dOase_dom"/>
</dbReference>
<proteinExistence type="predicted"/>
<comment type="caution">
    <text evidence="2">The sequence shown here is derived from an EMBL/GenBank/DDBJ whole genome shotgun (WGS) entry which is preliminary data.</text>
</comment>